<proteinExistence type="predicted"/>
<evidence type="ECO:0000313" key="3">
    <source>
        <dbReference type="Proteomes" id="UP000307968"/>
    </source>
</evidence>
<dbReference type="AlphaFoldDB" id="A0A4U9HHG8"/>
<organism evidence="2 3">
    <name type="scientific">Serratia rubidaea</name>
    <name type="common">Serratia marinorubra</name>
    <dbReference type="NCBI Taxonomy" id="61652"/>
    <lineage>
        <taxon>Bacteria</taxon>
        <taxon>Pseudomonadati</taxon>
        <taxon>Pseudomonadota</taxon>
        <taxon>Gammaproteobacteria</taxon>
        <taxon>Enterobacterales</taxon>
        <taxon>Yersiniaceae</taxon>
        <taxon>Serratia</taxon>
    </lineage>
</organism>
<sequence>MVAQKEVTKREVGKYESSRQSGDTPHAPKAIGRLPKGARLLILEETEFLNKPVSPKTRPGTTELQPFGLAQAFDKNGKLTEEKFWVTLLPGYMTEEGEQYAHLPFWMQKAVEQGIFDAVTKPATALKISAGDAIGFLGEDIAPMGKAKTSRSTYAHIEVLSADSRMPAFLDNPGKVTAGRKYIRVHPTAETLHALRQHV</sequence>
<protein>
    <submittedName>
        <fullName evidence="2">Uncharacterized protein</fullName>
    </submittedName>
</protein>
<gene>
    <name evidence="2" type="ORF">NCTC12971_02043</name>
</gene>
<dbReference type="Proteomes" id="UP000307968">
    <property type="component" value="Chromosome"/>
</dbReference>
<accession>A0A4U9HHG8</accession>
<reference evidence="2 3" key="1">
    <citation type="submission" date="2019-05" db="EMBL/GenBank/DDBJ databases">
        <authorList>
            <consortium name="Pathogen Informatics"/>
        </authorList>
    </citation>
    <scope>NUCLEOTIDE SEQUENCE [LARGE SCALE GENOMIC DNA]</scope>
    <source>
        <strain evidence="2 3">NCTC12971</strain>
    </source>
</reference>
<evidence type="ECO:0000256" key="1">
    <source>
        <dbReference type="SAM" id="MobiDB-lite"/>
    </source>
</evidence>
<feature type="region of interest" description="Disordered" evidence="1">
    <location>
        <begin position="1"/>
        <end position="32"/>
    </location>
</feature>
<dbReference type="EMBL" id="LR590463">
    <property type="protein sequence ID" value="VTP61529.1"/>
    <property type="molecule type" value="Genomic_DNA"/>
</dbReference>
<feature type="compositionally biased region" description="Basic and acidic residues" evidence="1">
    <location>
        <begin position="1"/>
        <end position="17"/>
    </location>
</feature>
<name>A0A4U9HHG8_SERRU</name>
<evidence type="ECO:0000313" key="2">
    <source>
        <dbReference type="EMBL" id="VTP61529.1"/>
    </source>
</evidence>